<keyword evidence="4 5" id="KW-0472">Membrane</keyword>
<dbReference type="InterPro" id="IPR039421">
    <property type="entry name" value="Type_1_exporter"/>
</dbReference>
<feature type="domain" description="ABC transmembrane type-1" evidence="6">
    <location>
        <begin position="1"/>
        <end position="259"/>
    </location>
</feature>
<dbReference type="GO" id="GO:0016020">
    <property type="term" value="C:membrane"/>
    <property type="evidence" value="ECO:0007669"/>
    <property type="project" value="UniProtKB-SubCell"/>
</dbReference>
<evidence type="ECO:0000256" key="1">
    <source>
        <dbReference type="ARBA" id="ARBA00004141"/>
    </source>
</evidence>
<name>A0A382Z685_9ZZZZ</name>
<reference evidence="7" key="1">
    <citation type="submission" date="2018-05" db="EMBL/GenBank/DDBJ databases">
        <authorList>
            <person name="Lanie J.A."/>
            <person name="Ng W.-L."/>
            <person name="Kazmierczak K.M."/>
            <person name="Andrzejewski T.M."/>
            <person name="Davidsen T.M."/>
            <person name="Wayne K.J."/>
            <person name="Tettelin H."/>
            <person name="Glass J.I."/>
            <person name="Rusch D."/>
            <person name="Podicherti R."/>
            <person name="Tsui H.-C.T."/>
            <person name="Winkler M.E."/>
        </authorList>
    </citation>
    <scope>NUCLEOTIDE SEQUENCE</scope>
</reference>
<dbReference type="Gene3D" id="1.20.1560.10">
    <property type="entry name" value="ABC transporter type 1, transmembrane domain"/>
    <property type="match status" value="1"/>
</dbReference>
<proteinExistence type="predicted"/>
<dbReference type="CDD" id="cd18552">
    <property type="entry name" value="ABC_6TM_MsbA_like"/>
    <property type="match status" value="1"/>
</dbReference>
<dbReference type="PANTHER" id="PTHR43394:SF1">
    <property type="entry name" value="ATP-BINDING CASSETTE SUB-FAMILY B MEMBER 10, MITOCHONDRIAL"/>
    <property type="match status" value="1"/>
</dbReference>
<evidence type="ECO:0000256" key="5">
    <source>
        <dbReference type="SAM" id="Phobius"/>
    </source>
</evidence>
<evidence type="ECO:0000313" key="7">
    <source>
        <dbReference type="EMBL" id="SVD90595.1"/>
    </source>
</evidence>
<feature type="transmembrane region" description="Helical" evidence="5">
    <location>
        <begin position="24"/>
        <end position="42"/>
    </location>
</feature>
<dbReference type="InterPro" id="IPR036640">
    <property type="entry name" value="ABC1_TM_sf"/>
</dbReference>
<dbReference type="AlphaFoldDB" id="A0A382Z685"/>
<gene>
    <name evidence="7" type="ORF">METZ01_LOCUS443449</name>
</gene>
<evidence type="ECO:0000256" key="4">
    <source>
        <dbReference type="ARBA" id="ARBA00023136"/>
    </source>
</evidence>
<dbReference type="PANTHER" id="PTHR43394">
    <property type="entry name" value="ATP-DEPENDENT PERMEASE MDL1, MITOCHONDRIAL"/>
    <property type="match status" value="1"/>
</dbReference>
<evidence type="ECO:0000259" key="6">
    <source>
        <dbReference type="PROSITE" id="PS50929"/>
    </source>
</evidence>
<sequence length="259" mass="29302">FGLPYMIDRIFPEIFPRGDDVQKITMWTLIFYVAWFPAVFAIRGVSGYFNVYLINYCGVKVLEKIRLGVFDKLQRLPLAFFHKNREGDLLSRVMSDTGQLQTAVLQVGNDIIKQPVTFLGAMASLVFMAVKNEDLAFILLCLLVIPLCVFPIRRIGNMLMKRALSMQERAGSMTAVLSENLSAAREVRAFNLEERESTRFLRVSQEFFFARMKVIKYAHLLTPLIEVITAVGVSGAIFQASRKAIHLDAVVPVIVALYI</sequence>
<keyword evidence="3 5" id="KW-1133">Transmembrane helix</keyword>
<feature type="transmembrane region" description="Helical" evidence="5">
    <location>
        <begin position="135"/>
        <end position="152"/>
    </location>
</feature>
<feature type="transmembrane region" description="Helical" evidence="5">
    <location>
        <begin position="111"/>
        <end position="129"/>
    </location>
</feature>
<feature type="non-terminal residue" evidence="7">
    <location>
        <position position="259"/>
    </location>
</feature>
<accession>A0A382Z685</accession>
<comment type="subcellular location">
    <subcellularLocation>
        <location evidence="1">Membrane</location>
        <topology evidence="1">Multi-pass membrane protein</topology>
    </subcellularLocation>
</comment>
<protein>
    <recommendedName>
        <fullName evidence="6">ABC transmembrane type-1 domain-containing protein</fullName>
    </recommendedName>
</protein>
<evidence type="ECO:0000256" key="3">
    <source>
        <dbReference type="ARBA" id="ARBA00022989"/>
    </source>
</evidence>
<evidence type="ECO:0000256" key="2">
    <source>
        <dbReference type="ARBA" id="ARBA00022692"/>
    </source>
</evidence>
<dbReference type="Pfam" id="PF00664">
    <property type="entry name" value="ABC_membrane"/>
    <property type="match status" value="1"/>
</dbReference>
<dbReference type="PROSITE" id="PS50929">
    <property type="entry name" value="ABC_TM1F"/>
    <property type="match status" value="1"/>
</dbReference>
<organism evidence="7">
    <name type="scientific">marine metagenome</name>
    <dbReference type="NCBI Taxonomy" id="408172"/>
    <lineage>
        <taxon>unclassified sequences</taxon>
        <taxon>metagenomes</taxon>
        <taxon>ecological metagenomes</taxon>
    </lineage>
</organism>
<dbReference type="InterPro" id="IPR011527">
    <property type="entry name" value="ABC1_TM_dom"/>
</dbReference>
<dbReference type="SUPFAM" id="SSF90123">
    <property type="entry name" value="ABC transporter transmembrane region"/>
    <property type="match status" value="1"/>
</dbReference>
<feature type="non-terminal residue" evidence="7">
    <location>
        <position position="1"/>
    </location>
</feature>
<dbReference type="EMBL" id="UINC01181085">
    <property type="protein sequence ID" value="SVD90595.1"/>
    <property type="molecule type" value="Genomic_DNA"/>
</dbReference>
<dbReference type="GO" id="GO:0015421">
    <property type="term" value="F:ABC-type oligopeptide transporter activity"/>
    <property type="evidence" value="ECO:0007669"/>
    <property type="project" value="TreeGrafter"/>
</dbReference>
<dbReference type="GO" id="GO:0005524">
    <property type="term" value="F:ATP binding"/>
    <property type="evidence" value="ECO:0007669"/>
    <property type="project" value="InterPro"/>
</dbReference>
<keyword evidence="2 5" id="KW-0812">Transmembrane</keyword>